<feature type="transmembrane region" description="Helical" evidence="1">
    <location>
        <begin position="241"/>
        <end position="261"/>
    </location>
</feature>
<protein>
    <submittedName>
        <fullName evidence="2">Uncharacterized protein</fullName>
    </submittedName>
</protein>
<keyword evidence="1" id="KW-0472">Membrane</keyword>
<feature type="transmembrane region" description="Helical" evidence="1">
    <location>
        <begin position="16"/>
        <end position="37"/>
    </location>
</feature>
<keyword evidence="1" id="KW-0812">Transmembrane</keyword>
<dbReference type="AlphaFoldDB" id="A0A8E2DFQ3"/>
<reference evidence="2 3" key="1">
    <citation type="submission" date="2016-07" db="EMBL/GenBank/DDBJ databases">
        <title>Draft genome of the white-rot fungus Obba rivulosa 3A-2.</title>
        <authorList>
            <consortium name="DOE Joint Genome Institute"/>
            <person name="Miettinen O."/>
            <person name="Riley R."/>
            <person name="Acob R."/>
            <person name="Barry K."/>
            <person name="Cullen D."/>
            <person name="De Vries R."/>
            <person name="Hainaut M."/>
            <person name="Hatakka A."/>
            <person name="Henrissat B."/>
            <person name="Hilden K."/>
            <person name="Kuo R."/>
            <person name="Labutti K."/>
            <person name="Lipzen A."/>
            <person name="Makela M.R."/>
            <person name="Sandor L."/>
            <person name="Spatafora J.W."/>
            <person name="Grigoriev I.V."/>
            <person name="Hibbett D.S."/>
        </authorList>
    </citation>
    <scope>NUCLEOTIDE SEQUENCE [LARGE SCALE GENOMIC DNA]</scope>
    <source>
        <strain evidence="2 3">3A-2</strain>
    </source>
</reference>
<dbReference type="OrthoDB" id="2796825at2759"/>
<evidence type="ECO:0000313" key="2">
    <source>
        <dbReference type="EMBL" id="OCH85062.1"/>
    </source>
</evidence>
<evidence type="ECO:0000313" key="3">
    <source>
        <dbReference type="Proteomes" id="UP000250043"/>
    </source>
</evidence>
<dbReference type="Proteomes" id="UP000250043">
    <property type="component" value="Unassembled WGS sequence"/>
</dbReference>
<keyword evidence="1" id="KW-1133">Transmembrane helix</keyword>
<evidence type="ECO:0000256" key="1">
    <source>
        <dbReference type="SAM" id="Phobius"/>
    </source>
</evidence>
<feature type="transmembrane region" description="Helical" evidence="1">
    <location>
        <begin position="169"/>
        <end position="192"/>
    </location>
</feature>
<proteinExistence type="predicted"/>
<feature type="transmembrane region" description="Helical" evidence="1">
    <location>
        <begin position="95"/>
        <end position="116"/>
    </location>
</feature>
<accession>A0A8E2DFQ3</accession>
<gene>
    <name evidence="2" type="ORF">OBBRIDRAFT_839241</name>
</gene>
<feature type="transmembrane region" description="Helical" evidence="1">
    <location>
        <begin position="128"/>
        <end position="149"/>
    </location>
</feature>
<feature type="transmembrane region" description="Helical" evidence="1">
    <location>
        <begin position="49"/>
        <end position="70"/>
    </location>
</feature>
<name>A0A8E2DFQ3_9APHY</name>
<feature type="transmembrane region" description="Helical" evidence="1">
    <location>
        <begin position="212"/>
        <end position="235"/>
    </location>
</feature>
<sequence length="327" mass="36170">MASTTVFENSFYVANYLSAILYGIELALYFATVRAAWSMSKREKSDMIWVYYSTVLLILLTIDVSTNAVWGQQMWITFRDRPGGVPAFIATEQSVWYETLGTTSAIALICLGDALLIYRCFILWASNFIIVVIPVLVYLGDLALGILVLVSSGTPGGKFFSGKAVDFGTPFYCMAISLNIILTILICGRLLYVSRWVREILGHDASTLYSSVMSIMIESALPYSICGIMFIIPYVRGSDTSIAFAQMWGKFTCISPQLIVFRVVTRKAWSRDTVNQAISAIEFNSAAGARTTTEPIPTTDHTPYSDRTAIAAHSKTWEANRSSKSMA</sequence>
<dbReference type="EMBL" id="KV722611">
    <property type="protein sequence ID" value="OCH85062.1"/>
    <property type="molecule type" value="Genomic_DNA"/>
</dbReference>
<keyword evidence="3" id="KW-1185">Reference proteome</keyword>
<organism evidence="2 3">
    <name type="scientific">Obba rivulosa</name>
    <dbReference type="NCBI Taxonomy" id="1052685"/>
    <lineage>
        <taxon>Eukaryota</taxon>
        <taxon>Fungi</taxon>
        <taxon>Dikarya</taxon>
        <taxon>Basidiomycota</taxon>
        <taxon>Agaricomycotina</taxon>
        <taxon>Agaricomycetes</taxon>
        <taxon>Polyporales</taxon>
        <taxon>Gelatoporiaceae</taxon>
        <taxon>Obba</taxon>
    </lineage>
</organism>